<dbReference type="PANTHER" id="PTHR10334">
    <property type="entry name" value="CYSTEINE-RICH SECRETORY PROTEIN-RELATED"/>
    <property type="match status" value="1"/>
</dbReference>
<dbReference type="InterPro" id="IPR018244">
    <property type="entry name" value="Allrgn_V5/Tpx1_CS"/>
</dbReference>
<feature type="domain" description="SCP" evidence="3">
    <location>
        <begin position="38"/>
        <end position="168"/>
    </location>
</feature>
<dbReference type="Proteomes" id="UP000594454">
    <property type="component" value="Chromosome 1"/>
</dbReference>
<dbReference type="PROSITE" id="PS01009">
    <property type="entry name" value="CRISP_1"/>
    <property type="match status" value="1"/>
</dbReference>
<name>A0A7R8UBT4_HERIL</name>
<dbReference type="CDD" id="cd05382">
    <property type="entry name" value="CAP_GAPR1-like"/>
    <property type="match status" value="1"/>
</dbReference>
<evidence type="ECO:0000313" key="5">
    <source>
        <dbReference type="Proteomes" id="UP000594454"/>
    </source>
</evidence>
<dbReference type="GO" id="GO:0005576">
    <property type="term" value="C:extracellular region"/>
    <property type="evidence" value="ECO:0007669"/>
    <property type="project" value="UniProtKB-SubCell"/>
</dbReference>
<keyword evidence="5" id="KW-1185">Reference proteome</keyword>
<protein>
    <recommendedName>
        <fullName evidence="3">SCP domain-containing protein</fullName>
    </recommendedName>
</protein>
<dbReference type="InterPro" id="IPR035940">
    <property type="entry name" value="CAP_sf"/>
</dbReference>
<dbReference type="EMBL" id="LR899009">
    <property type="protein sequence ID" value="CAD7077044.1"/>
    <property type="molecule type" value="Genomic_DNA"/>
</dbReference>
<evidence type="ECO:0000313" key="4">
    <source>
        <dbReference type="EMBL" id="CAD7077044.1"/>
    </source>
</evidence>
<organism evidence="4 5">
    <name type="scientific">Hermetia illucens</name>
    <name type="common">Black soldier fly</name>
    <dbReference type="NCBI Taxonomy" id="343691"/>
    <lineage>
        <taxon>Eukaryota</taxon>
        <taxon>Metazoa</taxon>
        <taxon>Ecdysozoa</taxon>
        <taxon>Arthropoda</taxon>
        <taxon>Hexapoda</taxon>
        <taxon>Insecta</taxon>
        <taxon>Pterygota</taxon>
        <taxon>Neoptera</taxon>
        <taxon>Endopterygota</taxon>
        <taxon>Diptera</taxon>
        <taxon>Brachycera</taxon>
        <taxon>Stratiomyomorpha</taxon>
        <taxon>Stratiomyidae</taxon>
        <taxon>Hermetiinae</taxon>
        <taxon>Hermetia</taxon>
    </lineage>
</organism>
<sequence>MGCLPTKRRDAVNKEYSDPVCETTKRPEISKPAIEASKFEAECLDEHNRLRARHGCPPLQLDRNMCRYADDWARTLAQRSEIQHRPNNKYGENLYWASGSEVSGKDCVQSWYNEIKDYRFGNGGFSMKTGHFTQVVWKSSSKLGIAIQKRGPSTWVVANYDPPGNYSGQYRENVPPPRG</sequence>
<dbReference type="SUPFAM" id="SSF55797">
    <property type="entry name" value="PR-1-like"/>
    <property type="match status" value="1"/>
</dbReference>
<dbReference type="InterPro" id="IPR034113">
    <property type="entry name" value="SCP_GAPR1-like"/>
</dbReference>
<dbReference type="SMART" id="SM00198">
    <property type="entry name" value="SCP"/>
    <property type="match status" value="1"/>
</dbReference>
<dbReference type="OrthoDB" id="337038at2759"/>
<evidence type="ECO:0000259" key="3">
    <source>
        <dbReference type="SMART" id="SM00198"/>
    </source>
</evidence>
<dbReference type="InterPro" id="IPR014044">
    <property type="entry name" value="CAP_dom"/>
</dbReference>
<dbReference type="PRINTS" id="PR00837">
    <property type="entry name" value="V5TPXLIKE"/>
</dbReference>
<proteinExistence type="predicted"/>
<comment type="subcellular location">
    <subcellularLocation>
        <location evidence="1">Secreted</location>
    </subcellularLocation>
</comment>
<keyword evidence="2" id="KW-0964">Secreted</keyword>
<dbReference type="Gene3D" id="3.40.33.10">
    <property type="entry name" value="CAP"/>
    <property type="match status" value="1"/>
</dbReference>
<accession>A0A7R8UBT4</accession>
<evidence type="ECO:0000256" key="1">
    <source>
        <dbReference type="ARBA" id="ARBA00004613"/>
    </source>
</evidence>
<evidence type="ECO:0000256" key="2">
    <source>
        <dbReference type="ARBA" id="ARBA00022525"/>
    </source>
</evidence>
<dbReference type="AlphaFoldDB" id="A0A7R8UBT4"/>
<dbReference type="InterPro" id="IPR001283">
    <property type="entry name" value="CRISP-related"/>
</dbReference>
<dbReference type="FunFam" id="3.40.33.10:FF:000010">
    <property type="entry name" value="Predicted protein"/>
    <property type="match status" value="1"/>
</dbReference>
<dbReference type="Pfam" id="PF00188">
    <property type="entry name" value="CAP"/>
    <property type="match status" value="1"/>
</dbReference>
<gene>
    <name evidence="4" type="ORF">HERILL_LOCUS421</name>
</gene>
<dbReference type="InParanoid" id="A0A7R8UBT4"/>
<reference evidence="4 5" key="1">
    <citation type="submission" date="2020-11" db="EMBL/GenBank/DDBJ databases">
        <authorList>
            <person name="Wallbank WR R."/>
            <person name="Pardo Diaz C."/>
            <person name="Kozak K."/>
            <person name="Martin S."/>
            <person name="Jiggins C."/>
            <person name="Moest M."/>
            <person name="Warren A I."/>
            <person name="Generalovic N T."/>
            <person name="Byers J.R.P. K."/>
            <person name="Montejo-Kovacevich G."/>
            <person name="Yen C E."/>
        </authorList>
    </citation>
    <scope>NUCLEOTIDE SEQUENCE [LARGE SCALE GENOMIC DNA]</scope>
</reference>